<dbReference type="EMBL" id="CP157897">
    <property type="protein sequence ID" value="XBT18838.1"/>
    <property type="molecule type" value="Genomic_DNA"/>
</dbReference>
<protein>
    <submittedName>
        <fullName evidence="1">Uncharacterized protein</fullName>
    </submittedName>
</protein>
<dbReference type="AlphaFoldDB" id="A0AAU7QSQ5"/>
<proteinExistence type="predicted"/>
<organism evidence="1">
    <name type="scientific">Candidatus Shikimatogenerans sp. AspAUS03</name>
    <dbReference type="NCBI Taxonomy" id="3158563"/>
    <lineage>
        <taxon>Bacteria</taxon>
        <taxon>Pseudomonadati</taxon>
        <taxon>Bacteroidota</taxon>
        <taxon>Flavobacteriia</taxon>
        <taxon>Flavobacteriales</taxon>
        <taxon>Candidatus Shikimatogenerans</taxon>
    </lineage>
</organism>
<name>A0AAU7QSQ5_9FLAO</name>
<accession>A0AAU7QSQ5</accession>
<sequence>MFSKLLKLDNFKKNLKYLFYINLIDKKLSYIFSLYNYKYLINYKFNYLYKKYYILKQKVNIIYKKKYNK</sequence>
<reference evidence="1" key="1">
    <citation type="submission" date="2024-06" db="EMBL/GenBank/DDBJ databases">
        <title>Diversity, functionality, and evolutionary history of bacterial symbionts in false click beetles (Coleoptera, Throscidae).</title>
        <authorList>
            <person name="Wierz J.C."/>
            <person name="Malm H."/>
            <person name="Kaltenpoth M."/>
            <person name="Engl T."/>
        </authorList>
    </citation>
    <scope>NUCLEOTIDE SEQUENCE</scope>
    <source>
        <strain evidence="1">AspAUS03</strain>
    </source>
</reference>
<gene>
    <name evidence="1" type="ORF">ABPD24_00790</name>
</gene>
<evidence type="ECO:0000313" key="1">
    <source>
        <dbReference type="EMBL" id="XBT18838.1"/>
    </source>
</evidence>